<dbReference type="Gene3D" id="4.10.240.10">
    <property type="entry name" value="Zn(2)-C6 fungal-type DNA-binding domain"/>
    <property type="match status" value="1"/>
</dbReference>
<organism evidence="4 5">
    <name type="scientific">Cylindrodendrum hubeiense</name>
    <dbReference type="NCBI Taxonomy" id="595255"/>
    <lineage>
        <taxon>Eukaryota</taxon>
        <taxon>Fungi</taxon>
        <taxon>Dikarya</taxon>
        <taxon>Ascomycota</taxon>
        <taxon>Pezizomycotina</taxon>
        <taxon>Sordariomycetes</taxon>
        <taxon>Hypocreomycetidae</taxon>
        <taxon>Hypocreales</taxon>
        <taxon>Nectriaceae</taxon>
        <taxon>Cylindrodendrum</taxon>
    </lineage>
</organism>
<dbReference type="CDD" id="cd00067">
    <property type="entry name" value="GAL4"/>
    <property type="match status" value="1"/>
</dbReference>
<comment type="caution">
    <text evidence="4">The sequence shown here is derived from an EMBL/GenBank/DDBJ whole genome shotgun (WGS) entry which is preliminary data.</text>
</comment>
<proteinExistence type="predicted"/>
<dbReference type="GO" id="GO:0000981">
    <property type="term" value="F:DNA-binding transcription factor activity, RNA polymerase II-specific"/>
    <property type="evidence" value="ECO:0007669"/>
    <property type="project" value="InterPro"/>
</dbReference>
<keyword evidence="1" id="KW-0539">Nucleus</keyword>
<protein>
    <recommendedName>
        <fullName evidence="3">Zn(2)-C6 fungal-type domain-containing protein</fullName>
    </recommendedName>
</protein>
<evidence type="ECO:0000313" key="5">
    <source>
        <dbReference type="Proteomes" id="UP000722485"/>
    </source>
</evidence>
<keyword evidence="5" id="KW-1185">Reference proteome</keyword>
<name>A0A9P5HCT4_9HYPO</name>
<evidence type="ECO:0000259" key="3">
    <source>
        <dbReference type="PROSITE" id="PS50048"/>
    </source>
</evidence>
<dbReference type="InterPro" id="IPR036864">
    <property type="entry name" value="Zn2-C6_fun-type_DNA-bd_sf"/>
</dbReference>
<reference evidence="4" key="1">
    <citation type="submission" date="2020-03" db="EMBL/GenBank/DDBJ databases">
        <title>Draft Genome Sequence of Cylindrodendrum hubeiense.</title>
        <authorList>
            <person name="Buettner E."/>
            <person name="Kellner H."/>
        </authorList>
    </citation>
    <scope>NUCLEOTIDE SEQUENCE</scope>
    <source>
        <strain evidence="4">IHI 201604</strain>
    </source>
</reference>
<dbReference type="InterPro" id="IPR001138">
    <property type="entry name" value="Zn2Cys6_DnaBD"/>
</dbReference>
<feature type="domain" description="Zn(2)-C6 fungal-type" evidence="3">
    <location>
        <begin position="7"/>
        <end position="39"/>
    </location>
</feature>
<evidence type="ECO:0000256" key="1">
    <source>
        <dbReference type="ARBA" id="ARBA00023242"/>
    </source>
</evidence>
<sequence length="344" mass="37999">MADLRQACDRCHDKKLRCPKQTGSQTCSRCAKASVPCIFSPPTRSLLRNGALGDGQQPDMAAFDWASLLELDQVSNGSPNGDTSQNPNPFTITPPVSDNADTPSPSNISELTHLMASLDRIHGDFPLSSIHRHMSIEMVKYISQSEAARFDLQSTLELMLQQGQQLALLYPQVLKKAKRHANRPPEDDLCTIPDCMHHMRQSLRARQPPIMDHSLLNLLIACHLRLLDIFDNIMDHSRVCASLFSTLPKESEPNFAIPEIRIGSFVAPRDSAASIMTTMLVELQSSLEARCRDLSEMVISAADETSLDSRVLSLQCEALALRAVGTLADIKELRAKLFSSGILK</sequence>
<evidence type="ECO:0000313" key="4">
    <source>
        <dbReference type="EMBL" id="KAF7553940.1"/>
    </source>
</evidence>
<dbReference type="SMART" id="SM00066">
    <property type="entry name" value="GAL4"/>
    <property type="match status" value="1"/>
</dbReference>
<dbReference type="Proteomes" id="UP000722485">
    <property type="component" value="Unassembled WGS sequence"/>
</dbReference>
<gene>
    <name evidence="4" type="ORF">G7Z17_g3262</name>
</gene>
<accession>A0A9P5HCT4</accession>
<dbReference type="EMBL" id="JAANBB010000039">
    <property type="protein sequence ID" value="KAF7553940.1"/>
    <property type="molecule type" value="Genomic_DNA"/>
</dbReference>
<dbReference type="OrthoDB" id="2574141at2759"/>
<dbReference type="SUPFAM" id="SSF57701">
    <property type="entry name" value="Zn2/Cys6 DNA-binding domain"/>
    <property type="match status" value="1"/>
</dbReference>
<dbReference type="PROSITE" id="PS00463">
    <property type="entry name" value="ZN2_CY6_FUNGAL_1"/>
    <property type="match status" value="1"/>
</dbReference>
<dbReference type="AlphaFoldDB" id="A0A9P5HCT4"/>
<dbReference type="Pfam" id="PF00172">
    <property type="entry name" value="Zn_clus"/>
    <property type="match status" value="1"/>
</dbReference>
<dbReference type="PROSITE" id="PS50048">
    <property type="entry name" value="ZN2_CY6_FUNGAL_2"/>
    <property type="match status" value="1"/>
</dbReference>
<feature type="region of interest" description="Disordered" evidence="2">
    <location>
        <begin position="74"/>
        <end position="106"/>
    </location>
</feature>
<evidence type="ECO:0000256" key="2">
    <source>
        <dbReference type="SAM" id="MobiDB-lite"/>
    </source>
</evidence>
<dbReference type="GO" id="GO:0008270">
    <property type="term" value="F:zinc ion binding"/>
    <property type="evidence" value="ECO:0007669"/>
    <property type="project" value="InterPro"/>
</dbReference>